<dbReference type="AlphaFoldDB" id="A0AAW4FDK0"/>
<feature type="transmembrane region" description="Helical" evidence="1">
    <location>
        <begin position="25"/>
        <end position="47"/>
    </location>
</feature>
<evidence type="ECO:0000313" key="3">
    <source>
        <dbReference type="Proteomes" id="UP000744980"/>
    </source>
</evidence>
<keyword evidence="1" id="KW-1133">Transmembrane helix</keyword>
<organism evidence="2 3">
    <name type="scientific">Ensifer canadensis</name>
    <dbReference type="NCBI Taxonomy" id="555315"/>
    <lineage>
        <taxon>Bacteria</taxon>
        <taxon>Pseudomonadati</taxon>
        <taxon>Pseudomonadota</taxon>
        <taxon>Alphaproteobacteria</taxon>
        <taxon>Hyphomicrobiales</taxon>
        <taxon>Rhizobiaceae</taxon>
        <taxon>Sinorhizobium/Ensifer group</taxon>
        <taxon>Ensifer</taxon>
    </lineage>
</organism>
<dbReference type="RefSeq" id="WP_025427003.1">
    <property type="nucleotide sequence ID" value="NZ_CP083370.1"/>
</dbReference>
<dbReference type="Proteomes" id="UP000744980">
    <property type="component" value="Unassembled WGS sequence"/>
</dbReference>
<feature type="transmembrane region" description="Helical" evidence="1">
    <location>
        <begin position="74"/>
        <end position="93"/>
    </location>
</feature>
<keyword evidence="3" id="KW-1185">Reference proteome</keyword>
<gene>
    <name evidence="2" type="ORF">GFB56_00110</name>
</gene>
<comment type="caution">
    <text evidence="2">The sequence shown here is derived from an EMBL/GenBank/DDBJ whole genome shotgun (WGS) entry which is preliminary data.</text>
</comment>
<evidence type="ECO:0000256" key="1">
    <source>
        <dbReference type="SAM" id="Phobius"/>
    </source>
</evidence>
<feature type="transmembrane region" description="Helical" evidence="1">
    <location>
        <begin position="316"/>
        <end position="334"/>
    </location>
</feature>
<proteinExistence type="predicted"/>
<reference evidence="2 3" key="1">
    <citation type="submission" date="2020-01" db="EMBL/GenBank/DDBJ databases">
        <title>Draft genome assembly of Ensifer adhaerens T173.</title>
        <authorList>
            <person name="Craig J.E."/>
            <person name="Stinchcombe J.R."/>
        </authorList>
    </citation>
    <scope>NUCLEOTIDE SEQUENCE [LARGE SCALE GENOMIC DNA]</scope>
    <source>
        <strain evidence="2 3">T173</strain>
    </source>
</reference>
<protein>
    <submittedName>
        <fullName evidence="2">Uncharacterized protein</fullName>
    </submittedName>
</protein>
<name>A0AAW4FDK0_9HYPH</name>
<evidence type="ECO:0000313" key="2">
    <source>
        <dbReference type="EMBL" id="MBM3089224.1"/>
    </source>
</evidence>
<feature type="transmembrane region" description="Helical" evidence="1">
    <location>
        <begin position="127"/>
        <end position="146"/>
    </location>
</feature>
<sequence length="587" mass="63316">MHASTDLDAAAKPFNIARAAIRSPLAALVLALILLSLLLTVTIPQPIGPMFWDHYLYLDAANRLADAQIPSVDFFAPVGALGYYLFAILLSVFPNGHPLLLASWCLLIVTGPLIGLVVLDIQKRSRALAYTILLPFLLFSILPFNTGDFYPYPGSDGFGIYNRQVCQLLYVLAAALIYVRNPRTLAVVAAGAMIALFFVKITGAIAGVILCLMAFAAGRLGLRSAVTAALIFFGILAAIELSLGAVSAYVADILALVDVNDGILLARLLQAASLNAGLLLPAGILCLALFFSALPAYSMSMRDACRRPSIAAIRKVFDQNFLWLGAFVVAGILFESQNTGSQAFIFLYPLLLKITLDCVANGSSRRQTIAVFILAIAAALPPMTTVVQKSARAWIGAVNNIRIESRNLKTMGAVNVRPILSLRAERMRDTYLAEPGAFEALADMGELPSFLLYSDFDFQTGWLTNVDDAIDALRTYEHANGVRFDTILNIDFANPFPWLMDRHAPKRVAIGADPFRAIPPPDLEVRAAVAAVDIALVPTCPSTNVNRTLLSLYLPSLEAGHTRITLTPCYDAFVRNGLRPGETAAGS</sequence>
<accession>A0AAW4FDK0</accession>
<feature type="transmembrane region" description="Helical" evidence="1">
    <location>
        <begin position="100"/>
        <end position="121"/>
    </location>
</feature>
<feature type="transmembrane region" description="Helical" evidence="1">
    <location>
        <begin position="158"/>
        <end position="179"/>
    </location>
</feature>
<feature type="transmembrane region" description="Helical" evidence="1">
    <location>
        <begin position="228"/>
        <end position="251"/>
    </location>
</feature>
<feature type="transmembrane region" description="Helical" evidence="1">
    <location>
        <begin position="185"/>
        <end position="216"/>
    </location>
</feature>
<feature type="transmembrane region" description="Helical" evidence="1">
    <location>
        <begin position="271"/>
        <end position="295"/>
    </location>
</feature>
<keyword evidence="1" id="KW-0472">Membrane</keyword>
<keyword evidence="1" id="KW-0812">Transmembrane</keyword>
<dbReference type="EMBL" id="WXFA01000001">
    <property type="protein sequence ID" value="MBM3089224.1"/>
    <property type="molecule type" value="Genomic_DNA"/>
</dbReference>